<dbReference type="Pfam" id="PF02517">
    <property type="entry name" value="Rce1-like"/>
    <property type="match status" value="1"/>
</dbReference>
<proteinExistence type="predicted"/>
<keyword evidence="1" id="KW-0472">Membrane</keyword>
<keyword evidence="1" id="KW-1133">Transmembrane helix</keyword>
<evidence type="ECO:0000259" key="2">
    <source>
        <dbReference type="Pfam" id="PF02517"/>
    </source>
</evidence>
<keyword evidence="1" id="KW-0812">Transmembrane</keyword>
<feature type="transmembrane region" description="Helical" evidence="1">
    <location>
        <begin position="84"/>
        <end position="107"/>
    </location>
</feature>
<feature type="transmembrane region" description="Helical" evidence="1">
    <location>
        <begin position="47"/>
        <end position="63"/>
    </location>
</feature>
<evidence type="ECO:0000256" key="1">
    <source>
        <dbReference type="SAM" id="Phobius"/>
    </source>
</evidence>
<evidence type="ECO:0000313" key="3">
    <source>
        <dbReference type="EMBL" id="MBB6429345.1"/>
    </source>
</evidence>
<gene>
    <name evidence="3" type="ORF">HNQ40_001151</name>
</gene>
<comment type="caution">
    <text evidence="3">The sequence shown here is derived from an EMBL/GenBank/DDBJ whole genome shotgun (WGS) entry which is preliminary data.</text>
</comment>
<sequence>MSTESPAVSETVSPQLSGKTPWLAVEMSAVFLVLPALIAFVPIKVPLIPLLVVMALTCLWLLRRDPSFDRRQLWNAKVIRRADLLFILGRFAVLAAVLAGLLQVCLGKEIWGLKFPPEMWMLPRYKPWIWVAVMVGYPIVSVLLQNVVWRAFFFHRYRSLFGTGVGMVAASAVAFGWVHVVMLNWFAVVATLVGGVMFAQTYRRSGSMLLSSIEHALYGCWVFTVGYGLMFLYGSLPPEAREMLRSAGG</sequence>
<evidence type="ECO:0000313" key="4">
    <source>
        <dbReference type="Proteomes" id="UP000541810"/>
    </source>
</evidence>
<feature type="transmembrane region" description="Helical" evidence="1">
    <location>
        <begin position="215"/>
        <end position="236"/>
    </location>
</feature>
<feature type="transmembrane region" description="Helical" evidence="1">
    <location>
        <begin position="185"/>
        <end position="203"/>
    </location>
</feature>
<dbReference type="AlphaFoldDB" id="A0A7X0LJG9"/>
<feature type="transmembrane region" description="Helical" evidence="1">
    <location>
        <begin position="127"/>
        <end position="148"/>
    </location>
</feature>
<keyword evidence="3" id="KW-0645">Protease</keyword>
<dbReference type="InterPro" id="IPR003675">
    <property type="entry name" value="Rce1/LyrA-like_dom"/>
</dbReference>
<protein>
    <submittedName>
        <fullName evidence="3">Membrane protease YdiL (CAAX protease family)</fullName>
    </submittedName>
</protein>
<keyword evidence="3" id="KW-0378">Hydrolase</keyword>
<reference evidence="3 4" key="1">
    <citation type="submission" date="2020-08" db="EMBL/GenBank/DDBJ databases">
        <title>Genomic Encyclopedia of Type Strains, Phase IV (KMG-IV): sequencing the most valuable type-strain genomes for metagenomic binning, comparative biology and taxonomic classification.</title>
        <authorList>
            <person name="Goeker M."/>
        </authorList>
    </citation>
    <scope>NUCLEOTIDE SEQUENCE [LARGE SCALE GENOMIC DNA]</scope>
    <source>
        <strain evidence="3 4">DSM 103725</strain>
    </source>
</reference>
<organism evidence="3 4">
    <name type="scientific">Algisphaera agarilytica</name>
    <dbReference type="NCBI Taxonomy" id="1385975"/>
    <lineage>
        <taxon>Bacteria</taxon>
        <taxon>Pseudomonadati</taxon>
        <taxon>Planctomycetota</taxon>
        <taxon>Phycisphaerae</taxon>
        <taxon>Phycisphaerales</taxon>
        <taxon>Phycisphaeraceae</taxon>
        <taxon>Algisphaera</taxon>
    </lineage>
</organism>
<keyword evidence="4" id="KW-1185">Reference proteome</keyword>
<dbReference type="RefSeq" id="WP_184676929.1">
    <property type="nucleotide sequence ID" value="NZ_JACHGY010000001.1"/>
</dbReference>
<name>A0A7X0LJG9_9BACT</name>
<feature type="transmembrane region" description="Helical" evidence="1">
    <location>
        <begin position="21"/>
        <end position="41"/>
    </location>
</feature>
<dbReference type="GO" id="GO:0004175">
    <property type="term" value="F:endopeptidase activity"/>
    <property type="evidence" value="ECO:0007669"/>
    <property type="project" value="UniProtKB-ARBA"/>
</dbReference>
<dbReference type="GO" id="GO:0080120">
    <property type="term" value="P:CAAX-box protein maturation"/>
    <property type="evidence" value="ECO:0007669"/>
    <property type="project" value="UniProtKB-ARBA"/>
</dbReference>
<dbReference type="Proteomes" id="UP000541810">
    <property type="component" value="Unassembled WGS sequence"/>
</dbReference>
<accession>A0A7X0LJG9</accession>
<feature type="domain" description="CAAX prenyl protease 2/Lysostaphin resistance protein A-like" evidence="2">
    <location>
        <begin position="128"/>
        <end position="218"/>
    </location>
</feature>
<dbReference type="GO" id="GO:0006508">
    <property type="term" value="P:proteolysis"/>
    <property type="evidence" value="ECO:0007669"/>
    <property type="project" value="UniProtKB-KW"/>
</dbReference>
<dbReference type="EMBL" id="JACHGY010000001">
    <property type="protein sequence ID" value="MBB6429345.1"/>
    <property type="molecule type" value="Genomic_DNA"/>
</dbReference>